<dbReference type="AlphaFoldDB" id="S4PPH6"/>
<dbReference type="EMBL" id="GAIX01002425">
    <property type="protein sequence ID" value="JAA90135.1"/>
    <property type="molecule type" value="Transcribed_RNA"/>
</dbReference>
<accession>S4PPH6</accession>
<protein>
    <submittedName>
        <fullName evidence="1">Uncharacterized protein</fullName>
    </submittedName>
</protein>
<sequence>MDSMLENLVGKSFVPCFIEFKPKVCRFLVIRCRPALLMIHFLGFAMRKEDVELEITVSTTTISIHKLEFAPRSVLRQRLAMKYDGGKR</sequence>
<organism evidence="1">
    <name type="scientific">Pararge aegeria</name>
    <name type="common">speckled wood butterfly</name>
    <dbReference type="NCBI Taxonomy" id="116150"/>
    <lineage>
        <taxon>Eukaryota</taxon>
        <taxon>Metazoa</taxon>
        <taxon>Ecdysozoa</taxon>
        <taxon>Arthropoda</taxon>
        <taxon>Hexapoda</taxon>
        <taxon>Insecta</taxon>
        <taxon>Pterygota</taxon>
        <taxon>Neoptera</taxon>
        <taxon>Endopterygota</taxon>
        <taxon>Lepidoptera</taxon>
        <taxon>Glossata</taxon>
        <taxon>Ditrysia</taxon>
        <taxon>Papilionoidea</taxon>
        <taxon>Nymphalidae</taxon>
        <taxon>Satyrinae</taxon>
        <taxon>Satyrini</taxon>
        <taxon>Parargina</taxon>
        <taxon>Pararge</taxon>
    </lineage>
</organism>
<name>S4PPH6_9NEOP</name>
<evidence type="ECO:0000313" key="1">
    <source>
        <dbReference type="EMBL" id="JAA90135.1"/>
    </source>
</evidence>
<feature type="non-terminal residue" evidence="1">
    <location>
        <position position="88"/>
    </location>
</feature>
<reference evidence="1" key="2">
    <citation type="submission" date="2013-05" db="EMBL/GenBank/DDBJ databases">
        <authorList>
            <person name="Carter J.-M."/>
            <person name="Baker S.C."/>
            <person name="Pink R."/>
            <person name="Carter D.R.F."/>
            <person name="Collins A."/>
            <person name="Tomlin J."/>
            <person name="Gibbs M."/>
            <person name="Breuker C.J."/>
        </authorList>
    </citation>
    <scope>NUCLEOTIDE SEQUENCE</scope>
    <source>
        <tissue evidence="1">Ovary</tissue>
    </source>
</reference>
<proteinExistence type="predicted"/>
<reference evidence="1" key="1">
    <citation type="journal article" date="2013" name="BMC Genomics">
        <title>Unscrambling butterfly oogenesis.</title>
        <authorList>
            <person name="Carter J.M."/>
            <person name="Baker S.C."/>
            <person name="Pink R."/>
            <person name="Carter D.R."/>
            <person name="Collins A."/>
            <person name="Tomlin J."/>
            <person name="Gibbs M."/>
            <person name="Breuker C.J."/>
        </authorList>
    </citation>
    <scope>NUCLEOTIDE SEQUENCE</scope>
    <source>
        <tissue evidence="1">Ovary</tissue>
    </source>
</reference>